<evidence type="ECO:0000256" key="4">
    <source>
        <dbReference type="PIRSR" id="PIRSR004846-1"/>
    </source>
</evidence>
<organism evidence="6 7">
    <name type="scientific">Pedobacter hartonius</name>
    <dbReference type="NCBI Taxonomy" id="425514"/>
    <lineage>
        <taxon>Bacteria</taxon>
        <taxon>Pseudomonadati</taxon>
        <taxon>Bacteroidota</taxon>
        <taxon>Sphingobacteriia</taxon>
        <taxon>Sphingobacteriales</taxon>
        <taxon>Sphingobacteriaceae</taxon>
        <taxon>Pedobacter</taxon>
    </lineage>
</organism>
<dbReference type="PANTHER" id="PTHR30632">
    <property type="entry name" value="MOLYBDATE-BINDING PERIPLASMIC PROTEIN"/>
    <property type="match status" value="1"/>
</dbReference>
<evidence type="ECO:0000256" key="1">
    <source>
        <dbReference type="ARBA" id="ARBA00009175"/>
    </source>
</evidence>
<reference evidence="6 7" key="1">
    <citation type="submission" date="2016-10" db="EMBL/GenBank/DDBJ databases">
        <authorList>
            <person name="de Groot N.N."/>
        </authorList>
    </citation>
    <scope>NUCLEOTIDE SEQUENCE [LARGE SCALE GENOMIC DNA]</scope>
    <source>
        <strain evidence="6 7">DSM 19033</strain>
    </source>
</reference>
<dbReference type="AlphaFoldDB" id="A0A1H4HB21"/>
<feature type="signal peptide" evidence="5">
    <location>
        <begin position="1"/>
        <end position="20"/>
    </location>
</feature>
<dbReference type="STRING" id="425514.SAMN05443550_11520"/>
<dbReference type="Proteomes" id="UP000198850">
    <property type="component" value="Unassembled WGS sequence"/>
</dbReference>
<keyword evidence="3 5" id="KW-0732">Signal</keyword>
<feature type="binding site" evidence="4">
    <location>
        <position position="57"/>
    </location>
    <ligand>
        <name>molybdate</name>
        <dbReference type="ChEBI" id="CHEBI:36264"/>
    </ligand>
</feature>
<dbReference type="Gene3D" id="3.40.190.10">
    <property type="entry name" value="Periplasmic binding protein-like II"/>
    <property type="match status" value="2"/>
</dbReference>
<evidence type="ECO:0000256" key="5">
    <source>
        <dbReference type="SAM" id="SignalP"/>
    </source>
</evidence>
<dbReference type="PANTHER" id="PTHR30632:SF14">
    <property type="entry name" value="TUNGSTATE_MOLYBDATE_CHROMATE-BINDING PROTEIN MODA"/>
    <property type="match status" value="1"/>
</dbReference>
<dbReference type="InterPro" id="IPR044084">
    <property type="entry name" value="AvModA-like_subst-bd"/>
</dbReference>
<dbReference type="SUPFAM" id="SSF53850">
    <property type="entry name" value="Periplasmic binding protein-like II"/>
    <property type="match status" value="1"/>
</dbReference>
<gene>
    <name evidence="6" type="ORF">SAMN05443550_11520</name>
</gene>
<dbReference type="GO" id="GO:0046872">
    <property type="term" value="F:metal ion binding"/>
    <property type="evidence" value="ECO:0007669"/>
    <property type="project" value="UniProtKB-KW"/>
</dbReference>
<proteinExistence type="inferred from homology"/>
<dbReference type="InterPro" id="IPR005950">
    <property type="entry name" value="ModA"/>
</dbReference>
<evidence type="ECO:0000256" key="2">
    <source>
        <dbReference type="ARBA" id="ARBA00022723"/>
    </source>
</evidence>
<name>A0A1H4HB21_9SPHI</name>
<dbReference type="GO" id="GO:0015689">
    <property type="term" value="P:molybdate ion transport"/>
    <property type="evidence" value="ECO:0007669"/>
    <property type="project" value="InterPro"/>
</dbReference>
<dbReference type="RefSeq" id="WP_090559769.1">
    <property type="nucleotide sequence ID" value="NZ_FNRA01000015.1"/>
</dbReference>
<dbReference type="EMBL" id="FNRA01000015">
    <property type="protein sequence ID" value="SEB19023.1"/>
    <property type="molecule type" value="Genomic_DNA"/>
</dbReference>
<dbReference type="CDD" id="cd13539">
    <property type="entry name" value="PBP2_AvModA"/>
    <property type="match status" value="1"/>
</dbReference>
<dbReference type="PIRSF" id="PIRSF004846">
    <property type="entry name" value="ModA"/>
    <property type="match status" value="1"/>
</dbReference>
<protein>
    <submittedName>
        <fullName evidence="6">Molybdate transport system substrate-binding protein</fullName>
    </submittedName>
</protein>
<evidence type="ECO:0000313" key="7">
    <source>
        <dbReference type="Proteomes" id="UP000198850"/>
    </source>
</evidence>
<keyword evidence="7" id="KW-1185">Reference proteome</keyword>
<dbReference type="OrthoDB" id="9785015at2"/>
<accession>A0A1H4HB21</accession>
<evidence type="ECO:0000256" key="3">
    <source>
        <dbReference type="ARBA" id="ARBA00022729"/>
    </source>
</evidence>
<sequence length="250" mass="27486">MFKRFILFTLITLVSISTFAQPVRVAVAANAQFVLRKLAGDFRKRTGITVEVISGASGKLTAQIKNGAPYDIFLSADMDFAQSIYADGFALNQPKVYALGSLIVCSSTGADVKNWKSYISSKTPGKIAIATPKLAPYGKAAEEALNHYNLYQAATGRLVFAESISQVNTYVLKGAVNIGFTTQSLVYELDPLQQFQWQKVDPSAYAPIRQGAVMLKYSKNKNFVNNKRFFDYLFSAGAKAIFKKFGYTTT</sequence>
<dbReference type="Pfam" id="PF13531">
    <property type="entry name" value="SBP_bac_11"/>
    <property type="match status" value="1"/>
</dbReference>
<dbReference type="GO" id="GO:0030973">
    <property type="term" value="F:molybdate ion binding"/>
    <property type="evidence" value="ECO:0007669"/>
    <property type="project" value="InterPro"/>
</dbReference>
<evidence type="ECO:0000313" key="6">
    <source>
        <dbReference type="EMBL" id="SEB19023.1"/>
    </source>
</evidence>
<keyword evidence="4" id="KW-0500">Molybdenum</keyword>
<keyword evidence="2 4" id="KW-0479">Metal-binding</keyword>
<dbReference type="NCBIfam" id="TIGR01256">
    <property type="entry name" value="modA"/>
    <property type="match status" value="1"/>
</dbReference>
<comment type="similarity">
    <text evidence="1">Belongs to the bacterial solute-binding protein ModA family.</text>
</comment>
<feature type="binding site" evidence="4">
    <location>
        <position position="164"/>
    </location>
    <ligand>
        <name>molybdate</name>
        <dbReference type="ChEBI" id="CHEBI:36264"/>
    </ligand>
</feature>
<dbReference type="InterPro" id="IPR050682">
    <property type="entry name" value="ModA/WtpA"/>
</dbReference>
<feature type="chain" id="PRO_5011714005" evidence="5">
    <location>
        <begin position="21"/>
        <end position="250"/>
    </location>
</feature>